<sequence length="339" mass="37983">MKLILATPFYHQLRGNTITVRRIAEGLNEAGIETEVISITEQTDDQHSLKTADLIHGFNAYRFYQFMKTMSTPITNYTITLTGTDLNHDLKNNERKQDVITCLKDALAVHVFDEKAKERVLEVLPELKRKLYVIAQGTSTFNNQPPIQIDQQDAFTFLLPAGIRKVKNIPFAINALQQLRQTHPQVHLKIVGPIIEPGEGNYVQQLVSENRDWVVYDGVIPHTEMQSLYNNADVVINTSHSEGQSSAVLEAMGHGLPVLVSGNKGNTSIVTHDQTGFVYDGMENFLNLARSLIEDSSLRQELGQKAAEYVENHHSANMEIKAIINMYEESLTLNSLGGK</sequence>
<dbReference type="CDD" id="cd03801">
    <property type="entry name" value="GT4_PimA-like"/>
    <property type="match status" value="1"/>
</dbReference>
<dbReference type="Gene3D" id="3.40.50.2000">
    <property type="entry name" value="Glycogen Phosphorylase B"/>
    <property type="match status" value="1"/>
</dbReference>
<dbReference type="GO" id="GO:0016757">
    <property type="term" value="F:glycosyltransferase activity"/>
    <property type="evidence" value="ECO:0007669"/>
    <property type="project" value="InterPro"/>
</dbReference>
<dbReference type="PANTHER" id="PTHR46660">
    <property type="match status" value="1"/>
</dbReference>
<dbReference type="Pfam" id="PF00534">
    <property type="entry name" value="Glycos_transf_1"/>
    <property type="match status" value="1"/>
</dbReference>
<proteinExistence type="predicted"/>
<dbReference type="OrthoDB" id="9772485at2"/>
<feature type="domain" description="Glycosyl transferase family 1" evidence="1">
    <location>
        <begin position="153"/>
        <end position="308"/>
    </location>
</feature>
<dbReference type="PANTHER" id="PTHR46660:SF2">
    <property type="entry name" value="GLYCOSYLTRANSFERASE 1 DOMAIN-CONTAINING PROTEIN 1"/>
    <property type="match status" value="1"/>
</dbReference>
<dbReference type="InterPro" id="IPR052622">
    <property type="entry name" value="Glycosyltransferase_G1"/>
</dbReference>
<organism evidence="2 3">
    <name type="scientific">Guptibacillus hwajinpoensis</name>
    <dbReference type="NCBI Taxonomy" id="208199"/>
    <lineage>
        <taxon>Bacteria</taxon>
        <taxon>Bacillati</taxon>
        <taxon>Bacillota</taxon>
        <taxon>Bacilli</taxon>
        <taxon>Bacillales</taxon>
        <taxon>Guptibacillaceae</taxon>
        <taxon>Guptibacillus</taxon>
    </lineage>
</organism>
<dbReference type="AlphaFoldDB" id="A0A4U1MJ71"/>
<comment type="caution">
    <text evidence="2">The sequence shown here is derived from an EMBL/GenBank/DDBJ whole genome shotgun (WGS) entry which is preliminary data.</text>
</comment>
<keyword evidence="2" id="KW-0808">Transferase</keyword>
<protein>
    <submittedName>
        <fullName evidence="2">Glycosyltransferase family 4 protein</fullName>
    </submittedName>
</protein>
<evidence type="ECO:0000259" key="1">
    <source>
        <dbReference type="Pfam" id="PF00534"/>
    </source>
</evidence>
<reference evidence="2 3" key="1">
    <citation type="submission" date="2019-04" db="EMBL/GenBank/DDBJ databases">
        <title>Genome sequence of Bacillus hwajinpoensis strain Y2.</title>
        <authorList>
            <person name="Fair J.L."/>
            <person name="Maclea K.S."/>
        </authorList>
    </citation>
    <scope>NUCLEOTIDE SEQUENCE [LARGE SCALE GENOMIC DNA]</scope>
    <source>
        <strain evidence="2 3">Y2</strain>
    </source>
</reference>
<dbReference type="InterPro" id="IPR001296">
    <property type="entry name" value="Glyco_trans_1"/>
</dbReference>
<evidence type="ECO:0000313" key="2">
    <source>
        <dbReference type="EMBL" id="TKD70857.1"/>
    </source>
</evidence>
<dbReference type="SUPFAM" id="SSF53756">
    <property type="entry name" value="UDP-Glycosyltransferase/glycogen phosphorylase"/>
    <property type="match status" value="1"/>
</dbReference>
<name>A0A4U1MJ71_9BACL</name>
<accession>A0A4U1MJ71</accession>
<gene>
    <name evidence="2" type="ORF">FBF83_09600</name>
</gene>
<evidence type="ECO:0000313" key="3">
    <source>
        <dbReference type="Proteomes" id="UP000310541"/>
    </source>
</evidence>
<dbReference type="Proteomes" id="UP000310541">
    <property type="component" value="Unassembled WGS sequence"/>
</dbReference>
<dbReference type="RefSeq" id="WP_136946931.1">
    <property type="nucleotide sequence ID" value="NZ_SWFM01000002.1"/>
</dbReference>
<dbReference type="EMBL" id="SWFM01000002">
    <property type="protein sequence ID" value="TKD70857.1"/>
    <property type="molecule type" value="Genomic_DNA"/>
</dbReference>